<keyword evidence="5" id="KW-1185">Reference proteome</keyword>
<dbReference type="InterPro" id="IPR041685">
    <property type="entry name" value="AAA_GajA/Old/RecF-like"/>
</dbReference>
<dbReference type="RefSeq" id="WP_233244591.1">
    <property type="nucleotide sequence ID" value="NZ_JAXEIU010000047.1"/>
</dbReference>
<dbReference type="InterPro" id="IPR027417">
    <property type="entry name" value="P-loop_NTPase"/>
</dbReference>
<dbReference type="Pfam" id="PF20469">
    <property type="entry name" value="OLD-like_TOPRIM"/>
    <property type="match status" value="1"/>
</dbReference>
<sequence>MRVIQKSRRNQKLFPSSLLDFVYFKIMEALQLKSITIRNLRSIREETFPLSDFTALIGYNNAGKTNILMGIRWLLYRSSLNNSYFDNPDIPVEAEGLFGGISPAILEKLEPEQRELLAPFLKNGELRVQRSQRVPGENAADVEFWVLDWDAAKGKGEWVKAPFGFEETFSRIFPPPIQIWDFEGDKAFAKLLNEIFKPLERRLGKEFNELIQKFSALLDAHSDSRAEEFALFERGLNQKLRPLFPSVNVRLDIQAPTLNAFLSTAQLNVLDEDDGFERDIQSMGAGSKRAIQMALVRYLDEVKKHHNNHYLSRTLLLIDSPELFLHPQAVELVRVALKNLSHEGYQVVFATHSAQMVTSEDVSTSLLIRKNKERGTFMRRRMEDAVHSVITDAQAQLQMLFSLSNSNELLFADYVLLTEGKTEWRVLPTLFEKMTGLSFALIRCALVHQGGVSNTRKSMQVLAAMDLPVRAIVDLDYAFNNAQQDGFLAKDDPDIDFCKSLFRELSLQEHIRLIHGIPVSKKSRISASEAYAMMAALPEARKPLENIHNKLAKVGIWVWTRGAIEQHLGLDGKNEHVWHQFVERVHREDPHHFLPDYDNIHSLCEWIIDGANLN</sequence>
<keyword evidence="4" id="KW-0540">Nuclease</keyword>
<dbReference type="Pfam" id="PF13175">
    <property type="entry name" value="AAA_15"/>
    <property type="match status" value="1"/>
</dbReference>
<dbReference type="InterPro" id="IPR051396">
    <property type="entry name" value="Bact_Antivir_Def_Nuclease"/>
</dbReference>
<dbReference type="InterPro" id="IPR003959">
    <property type="entry name" value="ATPase_AAA_core"/>
</dbReference>
<organism evidence="4 5">
    <name type="scientific">Hallerella porci</name>
    <dbReference type="NCBI Taxonomy" id="1945871"/>
    <lineage>
        <taxon>Bacteria</taxon>
        <taxon>Pseudomonadati</taxon>
        <taxon>Fibrobacterota</taxon>
        <taxon>Fibrobacteria</taxon>
        <taxon>Fibrobacterales</taxon>
        <taxon>Fibrobacteraceae</taxon>
        <taxon>Hallerella</taxon>
    </lineage>
</organism>
<name>A0ABX5LKN0_9BACT</name>
<feature type="domain" description="OLD protein-like TOPRIM" evidence="3">
    <location>
        <begin position="410"/>
        <end position="476"/>
    </location>
</feature>
<proteinExistence type="predicted"/>
<dbReference type="Gene3D" id="3.40.50.300">
    <property type="entry name" value="P-loop containing nucleotide triphosphate hydrolases"/>
    <property type="match status" value="2"/>
</dbReference>
<gene>
    <name evidence="4" type="ORF">B0H50_11141</name>
</gene>
<feature type="domain" description="Endonuclease GajA/Old nuclease/RecF-like AAA" evidence="1">
    <location>
        <begin position="32"/>
        <end position="83"/>
    </location>
</feature>
<dbReference type="GO" id="GO:0004519">
    <property type="term" value="F:endonuclease activity"/>
    <property type="evidence" value="ECO:0007669"/>
    <property type="project" value="UniProtKB-KW"/>
</dbReference>
<accession>A0ABX5LKN0</accession>
<keyword evidence="4" id="KW-0255">Endonuclease</keyword>
<dbReference type="InterPro" id="IPR034139">
    <property type="entry name" value="TOPRIM_OLD"/>
</dbReference>
<keyword evidence="4" id="KW-0378">Hydrolase</keyword>
<evidence type="ECO:0000259" key="2">
    <source>
        <dbReference type="Pfam" id="PF13304"/>
    </source>
</evidence>
<dbReference type="PANTHER" id="PTHR43581:SF4">
    <property type="entry name" value="ATP_GTP PHOSPHATASE"/>
    <property type="match status" value="1"/>
</dbReference>
<dbReference type="Proteomes" id="UP000245523">
    <property type="component" value="Unassembled WGS sequence"/>
</dbReference>
<evidence type="ECO:0000313" key="4">
    <source>
        <dbReference type="EMBL" id="PWL01167.1"/>
    </source>
</evidence>
<evidence type="ECO:0000313" key="5">
    <source>
        <dbReference type="Proteomes" id="UP000245523"/>
    </source>
</evidence>
<dbReference type="SUPFAM" id="SSF52540">
    <property type="entry name" value="P-loop containing nucleoside triphosphate hydrolases"/>
    <property type="match status" value="1"/>
</dbReference>
<evidence type="ECO:0000259" key="1">
    <source>
        <dbReference type="Pfam" id="PF13175"/>
    </source>
</evidence>
<feature type="domain" description="ATPase AAA-type core" evidence="2">
    <location>
        <begin position="190"/>
        <end position="354"/>
    </location>
</feature>
<evidence type="ECO:0000259" key="3">
    <source>
        <dbReference type="Pfam" id="PF20469"/>
    </source>
</evidence>
<reference evidence="4 5" key="1">
    <citation type="submission" date="2018-05" db="EMBL/GenBank/DDBJ databases">
        <title>Animal gut microbial communities from fecal samples from Wisconsin, USA.</title>
        <authorList>
            <person name="Neumann A."/>
        </authorList>
    </citation>
    <scope>NUCLEOTIDE SEQUENCE [LARGE SCALE GENOMIC DNA]</scope>
    <source>
        <strain evidence="4 5">UWS4</strain>
    </source>
</reference>
<dbReference type="Pfam" id="PF13304">
    <property type="entry name" value="AAA_21"/>
    <property type="match status" value="1"/>
</dbReference>
<comment type="caution">
    <text evidence="4">The sequence shown here is derived from an EMBL/GenBank/DDBJ whole genome shotgun (WGS) entry which is preliminary data.</text>
</comment>
<dbReference type="PANTHER" id="PTHR43581">
    <property type="entry name" value="ATP/GTP PHOSPHATASE"/>
    <property type="match status" value="1"/>
</dbReference>
<protein>
    <submittedName>
        <fullName evidence="4">ATP-dependent endonuclease of OLD family</fullName>
    </submittedName>
</protein>
<dbReference type="EMBL" id="QGHD01000011">
    <property type="protein sequence ID" value="PWL01167.1"/>
    <property type="molecule type" value="Genomic_DNA"/>
</dbReference>